<sequence>MLPPPWRPAAPTQRAAAALSGVNRCPVPGAAVVFRDNAGATAGGKGVRHLPFPEEGLKEVTMNARQGTLSGWLSAQRGFCRVSNSTVATARQSTYLQRSLAAFRRRERSAPSDGWERTAPQVYCRSKQRNVGCTQHPLPSPLRGP</sequence>
<name>A0A663FHW3_AQUCH</name>
<evidence type="ECO:0000256" key="1">
    <source>
        <dbReference type="SAM" id="MobiDB-lite"/>
    </source>
</evidence>
<feature type="region of interest" description="Disordered" evidence="1">
    <location>
        <begin position="126"/>
        <end position="145"/>
    </location>
</feature>
<protein>
    <submittedName>
        <fullName evidence="2">Uncharacterized protein</fullName>
    </submittedName>
</protein>
<proteinExistence type="predicted"/>
<evidence type="ECO:0000313" key="2">
    <source>
        <dbReference type="Ensembl" id="ENSACCP00020024180.1"/>
    </source>
</evidence>
<dbReference type="AlphaFoldDB" id="A0A663FHW3"/>
<accession>A0A663FHW3</accession>
<reference evidence="2" key="2">
    <citation type="submission" date="2025-09" db="UniProtKB">
        <authorList>
            <consortium name="Ensembl"/>
        </authorList>
    </citation>
    <scope>IDENTIFICATION</scope>
</reference>
<dbReference type="Proteomes" id="UP000472275">
    <property type="component" value="Unassembled WGS sequence"/>
</dbReference>
<dbReference type="InParanoid" id="A0A663FHW3"/>
<evidence type="ECO:0000313" key="3">
    <source>
        <dbReference type="Proteomes" id="UP000472275"/>
    </source>
</evidence>
<keyword evidence="3" id="KW-1185">Reference proteome</keyword>
<dbReference type="Ensembl" id="ENSACCT00020025255.1">
    <property type="protein sequence ID" value="ENSACCP00020024180.1"/>
    <property type="gene ID" value="ENSACCG00020016580.1"/>
</dbReference>
<reference evidence="2" key="1">
    <citation type="submission" date="2025-08" db="UniProtKB">
        <authorList>
            <consortium name="Ensembl"/>
        </authorList>
    </citation>
    <scope>IDENTIFICATION</scope>
</reference>
<organism evidence="2 3">
    <name type="scientific">Aquila chrysaetos chrysaetos</name>
    <dbReference type="NCBI Taxonomy" id="223781"/>
    <lineage>
        <taxon>Eukaryota</taxon>
        <taxon>Metazoa</taxon>
        <taxon>Chordata</taxon>
        <taxon>Craniata</taxon>
        <taxon>Vertebrata</taxon>
        <taxon>Euteleostomi</taxon>
        <taxon>Archelosauria</taxon>
        <taxon>Archosauria</taxon>
        <taxon>Dinosauria</taxon>
        <taxon>Saurischia</taxon>
        <taxon>Theropoda</taxon>
        <taxon>Coelurosauria</taxon>
        <taxon>Aves</taxon>
        <taxon>Neognathae</taxon>
        <taxon>Neoaves</taxon>
        <taxon>Telluraves</taxon>
        <taxon>Accipitrimorphae</taxon>
        <taxon>Accipitriformes</taxon>
        <taxon>Accipitridae</taxon>
        <taxon>Accipitrinae</taxon>
        <taxon>Aquila</taxon>
    </lineage>
</organism>